<evidence type="ECO:0000256" key="3">
    <source>
        <dbReference type="ARBA" id="ARBA00022679"/>
    </source>
</evidence>
<dbReference type="eggNOG" id="COG0456">
    <property type="taxonomic scope" value="Bacteria"/>
</dbReference>
<dbReference type="PATRIC" id="fig|1267003.4.peg.1664"/>
<accession>A0A0R1GY30</accession>
<dbReference type="Pfam" id="PF00583">
    <property type="entry name" value="Acetyltransf_1"/>
    <property type="match status" value="1"/>
</dbReference>
<evidence type="ECO:0000313" key="8">
    <source>
        <dbReference type="Proteomes" id="UP000051176"/>
    </source>
</evidence>
<evidence type="ECO:0000256" key="2">
    <source>
        <dbReference type="ARBA" id="ARBA00022490"/>
    </source>
</evidence>
<keyword evidence="4" id="KW-0012">Acyltransferase</keyword>
<dbReference type="RefSeq" id="WP_033388466.1">
    <property type="nucleotide sequence ID" value="NZ_AZCZ01000004.1"/>
</dbReference>
<dbReference type="InterPro" id="IPR016181">
    <property type="entry name" value="Acyl_CoA_acyltransferase"/>
</dbReference>
<dbReference type="NCBIfam" id="TIGR01575">
    <property type="entry name" value="rimI"/>
    <property type="match status" value="1"/>
</dbReference>
<keyword evidence="8" id="KW-1185">Reference proteome</keyword>
<dbReference type="PROSITE" id="PS51186">
    <property type="entry name" value="GNAT"/>
    <property type="match status" value="1"/>
</dbReference>
<dbReference type="AlphaFoldDB" id="A0A0R1GY30"/>
<sequence length="214" mass="25168">MLKKFKNWYKNVFGSRREVVREETMDVKNHRVEIHDVTYFVAKALFTDIPEMIEIERAVYAGQAPWDSTAFANELRREKDRLYLVIRKNDKLLAFIGSTFDERNRDAHITNIAVLPEYQSKGLGRFLLGIMIKKARKLNYKTVSLEVRVSNKSAQRLYRDLQFEQTGIKRGYYFGDHEDAADMVLYLNENEDEALADADDTQDQDTERQTREQN</sequence>
<evidence type="ECO:0000256" key="4">
    <source>
        <dbReference type="ARBA" id="ARBA00023315"/>
    </source>
</evidence>
<reference evidence="7 8" key="1">
    <citation type="journal article" date="2015" name="Genome Announc.">
        <title>Expanding the biotechnology potential of lactobacilli through comparative genomics of 213 strains and associated genera.</title>
        <authorList>
            <person name="Sun Z."/>
            <person name="Harris H.M."/>
            <person name="McCann A."/>
            <person name="Guo C."/>
            <person name="Argimon S."/>
            <person name="Zhang W."/>
            <person name="Yang X."/>
            <person name="Jeffery I.B."/>
            <person name="Cooney J.C."/>
            <person name="Kagawa T.F."/>
            <person name="Liu W."/>
            <person name="Song Y."/>
            <person name="Salvetti E."/>
            <person name="Wrobel A."/>
            <person name="Rasinkangas P."/>
            <person name="Parkhill J."/>
            <person name="Rea M.C."/>
            <person name="O'Sullivan O."/>
            <person name="Ritari J."/>
            <person name="Douillard F.P."/>
            <person name="Paul Ross R."/>
            <person name="Yang R."/>
            <person name="Briner A.E."/>
            <person name="Felis G.E."/>
            <person name="de Vos W.M."/>
            <person name="Barrangou R."/>
            <person name="Klaenhammer T.R."/>
            <person name="Caufield P.W."/>
            <person name="Cui Y."/>
            <person name="Zhang H."/>
            <person name="O'Toole P.W."/>
        </authorList>
    </citation>
    <scope>NUCLEOTIDE SEQUENCE [LARGE SCALE GENOMIC DNA]</scope>
    <source>
        <strain evidence="7 8">ATCC 53295</strain>
    </source>
</reference>
<comment type="similarity">
    <text evidence="1">Belongs to the acetyltransferase family. RimI subfamily.</text>
</comment>
<evidence type="ECO:0000259" key="6">
    <source>
        <dbReference type="PROSITE" id="PS51186"/>
    </source>
</evidence>
<dbReference type="CDD" id="cd04301">
    <property type="entry name" value="NAT_SF"/>
    <property type="match status" value="1"/>
</dbReference>
<dbReference type="STRING" id="357278.IV61_GL000764"/>
<evidence type="ECO:0000256" key="5">
    <source>
        <dbReference type="SAM" id="MobiDB-lite"/>
    </source>
</evidence>
<gene>
    <name evidence="7" type="ORF">FD07_GL001579</name>
</gene>
<dbReference type="PANTHER" id="PTHR43420:SF44">
    <property type="entry name" value="ACETYLTRANSFERASE YPEA"/>
    <property type="match status" value="1"/>
</dbReference>
<dbReference type="InterPro" id="IPR006464">
    <property type="entry name" value="AcTrfase_RimI/Ard1"/>
</dbReference>
<feature type="compositionally biased region" description="Acidic residues" evidence="5">
    <location>
        <begin position="194"/>
        <end position="204"/>
    </location>
</feature>
<keyword evidence="2" id="KW-0963">Cytoplasm</keyword>
<dbReference type="InterPro" id="IPR050680">
    <property type="entry name" value="YpeA/RimI_acetyltransf"/>
</dbReference>
<dbReference type="Gene3D" id="3.40.630.30">
    <property type="match status" value="1"/>
</dbReference>
<dbReference type="Proteomes" id="UP000051176">
    <property type="component" value="Unassembled WGS sequence"/>
</dbReference>
<keyword evidence="3 7" id="KW-0808">Transferase</keyword>
<protein>
    <submittedName>
        <fullName evidence="7">Acetyltransferase</fullName>
    </submittedName>
</protein>
<organism evidence="7 8">
    <name type="scientific">Levilactobacillus parabrevis ATCC 53295</name>
    <dbReference type="NCBI Taxonomy" id="1267003"/>
    <lineage>
        <taxon>Bacteria</taxon>
        <taxon>Bacillati</taxon>
        <taxon>Bacillota</taxon>
        <taxon>Bacilli</taxon>
        <taxon>Lactobacillales</taxon>
        <taxon>Lactobacillaceae</taxon>
        <taxon>Levilactobacillus</taxon>
    </lineage>
</organism>
<comment type="caution">
    <text evidence="7">The sequence shown here is derived from an EMBL/GenBank/DDBJ whole genome shotgun (WGS) entry which is preliminary data.</text>
</comment>
<name>A0A0R1GY30_9LACO</name>
<feature type="region of interest" description="Disordered" evidence="5">
    <location>
        <begin position="194"/>
        <end position="214"/>
    </location>
</feature>
<dbReference type="EMBL" id="AZCZ01000004">
    <property type="protein sequence ID" value="KRK39292.1"/>
    <property type="molecule type" value="Genomic_DNA"/>
</dbReference>
<feature type="compositionally biased region" description="Basic and acidic residues" evidence="5">
    <location>
        <begin position="205"/>
        <end position="214"/>
    </location>
</feature>
<dbReference type="PANTHER" id="PTHR43420">
    <property type="entry name" value="ACETYLTRANSFERASE"/>
    <property type="match status" value="1"/>
</dbReference>
<dbReference type="GO" id="GO:0008080">
    <property type="term" value="F:N-acetyltransferase activity"/>
    <property type="evidence" value="ECO:0007669"/>
    <property type="project" value="InterPro"/>
</dbReference>
<evidence type="ECO:0000256" key="1">
    <source>
        <dbReference type="ARBA" id="ARBA00005395"/>
    </source>
</evidence>
<evidence type="ECO:0000313" key="7">
    <source>
        <dbReference type="EMBL" id="KRK39292.1"/>
    </source>
</evidence>
<dbReference type="GeneID" id="97415304"/>
<proteinExistence type="inferred from homology"/>
<feature type="domain" description="N-acetyltransferase" evidence="6">
    <location>
        <begin position="32"/>
        <end position="188"/>
    </location>
</feature>
<dbReference type="SUPFAM" id="SSF55729">
    <property type="entry name" value="Acyl-CoA N-acyltransferases (Nat)"/>
    <property type="match status" value="1"/>
</dbReference>
<dbReference type="InterPro" id="IPR000182">
    <property type="entry name" value="GNAT_dom"/>
</dbReference>